<organism evidence="1 2">
    <name type="scientific">Streptomyces viridochromogenes (strain DSM 40736 / JCM 4977 / BCRC 1201 / Tue 494)</name>
    <dbReference type="NCBI Taxonomy" id="591159"/>
    <lineage>
        <taxon>Bacteria</taxon>
        <taxon>Bacillati</taxon>
        <taxon>Actinomycetota</taxon>
        <taxon>Actinomycetes</taxon>
        <taxon>Kitasatosporales</taxon>
        <taxon>Streptomycetaceae</taxon>
        <taxon>Streptomyces</taxon>
    </lineage>
</organism>
<accession>D9XHP6</accession>
<keyword evidence="2" id="KW-1185">Reference proteome</keyword>
<dbReference type="AlphaFoldDB" id="D9XHP6"/>
<evidence type="ECO:0000313" key="2">
    <source>
        <dbReference type="Proteomes" id="UP000004184"/>
    </source>
</evidence>
<name>D9XHP6_STRVT</name>
<sequence length="77" mass="8319">MLLDGRRQRGERGLDTSVITDVRGGRKQLLCCGGDLLVEVVSEWGEGRCYLFTGSRTAAAAAPVAWSSHAEPPMCPR</sequence>
<gene>
    <name evidence="1" type="ORF">SSQG_07593</name>
</gene>
<evidence type="ECO:0000313" key="1">
    <source>
        <dbReference type="EMBL" id="EFL37075.1"/>
    </source>
</evidence>
<proteinExistence type="predicted"/>
<protein>
    <submittedName>
        <fullName evidence="1">Predicted protein</fullName>
    </submittedName>
</protein>
<dbReference type="Proteomes" id="UP000004184">
    <property type="component" value="Unassembled WGS sequence"/>
</dbReference>
<reference evidence="2" key="1">
    <citation type="submission" date="2009-02" db="EMBL/GenBank/DDBJ databases">
        <title>Annotation of Streptomyces viridochromogenes strain DSM 40736.</title>
        <authorList>
            <consortium name="The Broad Institute Genome Sequencing Platform"/>
            <consortium name="Broad Institute Microbial Sequencing Center"/>
            <person name="Fischbach M."/>
            <person name="Godfrey P."/>
            <person name="Ward D."/>
            <person name="Young S."/>
            <person name="Zeng Q."/>
            <person name="Koehrsen M."/>
            <person name="Alvarado L."/>
            <person name="Berlin A.M."/>
            <person name="Bochicchio J."/>
            <person name="Borenstein D."/>
            <person name="Chapman S.B."/>
            <person name="Chen Z."/>
            <person name="Engels R."/>
            <person name="Freedman E."/>
            <person name="Gellesch M."/>
            <person name="Goldberg J."/>
            <person name="Griggs A."/>
            <person name="Gujja S."/>
            <person name="Heilman E.R."/>
            <person name="Heiman D.I."/>
            <person name="Hepburn T.A."/>
            <person name="Howarth C."/>
            <person name="Jen D."/>
            <person name="Larson L."/>
            <person name="Lewis B."/>
            <person name="Mehta T."/>
            <person name="Park D."/>
            <person name="Pearson M."/>
            <person name="Richards J."/>
            <person name="Roberts A."/>
            <person name="Saif S."/>
            <person name="Shea T.D."/>
            <person name="Shenoy N."/>
            <person name="Sisk P."/>
            <person name="Stolte C."/>
            <person name="Sykes S.N."/>
            <person name="Thomson T."/>
            <person name="Walk T."/>
            <person name="White J."/>
            <person name="Yandava C."/>
            <person name="Straight P."/>
            <person name="Clardy J."/>
            <person name="Hung D."/>
            <person name="Kolter R."/>
            <person name="Mekalanos J."/>
            <person name="Walker S."/>
            <person name="Walsh C.T."/>
            <person name="Wieland-Brown L.C."/>
            <person name="Haas B."/>
            <person name="Nusbaum C."/>
            <person name="Birren B."/>
        </authorList>
    </citation>
    <scope>NUCLEOTIDE SEQUENCE [LARGE SCALE GENOMIC DNA]</scope>
    <source>
        <strain evidence="2">DSM 40736 / JCM 4977 / BCRC 1201 / Tue 494</strain>
    </source>
</reference>
<dbReference type="EMBL" id="GG657757">
    <property type="protein sequence ID" value="EFL37075.1"/>
    <property type="molecule type" value="Genomic_DNA"/>
</dbReference>
<dbReference type="HOGENOM" id="CLU_2636681_0_0_11"/>